<dbReference type="AlphaFoldDB" id="H2BRV6"/>
<feature type="transmembrane region" description="Helical" evidence="1">
    <location>
        <begin position="225"/>
        <end position="249"/>
    </location>
</feature>
<organism evidence="2 3">
    <name type="scientific">Gillisia limnaea (strain DSM 15749 / LMG 21470 / R-8282)</name>
    <dbReference type="NCBI Taxonomy" id="865937"/>
    <lineage>
        <taxon>Bacteria</taxon>
        <taxon>Pseudomonadati</taxon>
        <taxon>Bacteroidota</taxon>
        <taxon>Flavobacteriia</taxon>
        <taxon>Flavobacteriales</taxon>
        <taxon>Flavobacteriaceae</taxon>
        <taxon>Gillisia</taxon>
    </lineage>
</organism>
<dbReference type="Pfam" id="PF26314">
    <property type="entry name" value="MptA_B_family"/>
    <property type="match status" value="1"/>
</dbReference>
<feature type="transmembrane region" description="Helical" evidence="1">
    <location>
        <begin position="186"/>
        <end position="219"/>
    </location>
</feature>
<feature type="transmembrane region" description="Helical" evidence="1">
    <location>
        <begin position="30"/>
        <end position="46"/>
    </location>
</feature>
<evidence type="ECO:0000256" key="1">
    <source>
        <dbReference type="SAM" id="Phobius"/>
    </source>
</evidence>
<gene>
    <name evidence="2" type="ORF">Gilli_1801</name>
</gene>
<keyword evidence="1" id="KW-0812">Transmembrane</keyword>
<dbReference type="HOGENOM" id="CLU_606589_0_0_10"/>
<sequence>MHKVSLLLIAITAAFYLSFGYDLERYDLIKLIGLYSAVFYLSWNIYKIEKRNFWFLAGVALLMRLIFFGAIPNLSQDFYRFIWDGRMILEGWNPYLHLPENLIKEGTVTVAQASKLYEGMGELSGSNYTNYPPLNQFIFALAGLFAGKSILGSIVVMRVVIIAADFGVLYFGKKLLENLNLPVNRIFWYILNPFIIIELTGNLHFEGVMLFFLIWSLYLLHKKKWILSAIVFAASVSLKLVPLLFLPLLLRYFTAENSQNKLNFWKLCLYYLIVVVLVIFSFLPFLSSAFISNFSASIGLWFQKFEFNASIYYLIRWVGFQVKGYNIIETAGKVLPVIVILILAGLAIFRKNNSPQRLITTMLLGVSIYFFLSTTVHPWYIATPLLLSVFTRYRFAVIWSFVVIFSYAAYSDVVFRENLWLVALEYIVVIGMFIYQILNENRKKTDLFL</sequence>
<feature type="transmembrane region" description="Helical" evidence="1">
    <location>
        <begin position="137"/>
        <end position="166"/>
    </location>
</feature>
<keyword evidence="1" id="KW-1133">Transmembrane helix</keyword>
<dbReference type="EMBL" id="JH594606">
    <property type="protein sequence ID" value="EHQ02443.1"/>
    <property type="molecule type" value="Genomic_DNA"/>
</dbReference>
<proteinExistence type="predicted"/>
<feature type="transmembrane region" description="Helical" evidence="1">
    <location>
        <begin position="393"/>
        <end position="410"/>
    </location>
</feature>
<keyword evidence="1" id="KW-0472">Membrane</keyword>
<reference evidence="3" key="1">
    <citation type="journal article" date="2012" name="Stand. Genomic Sci.">
        <title>Genome sequence of the Antarctic rhodopsins-containing flavobacterium Gillisia limnaea type strain (R-8282(T)).</title>
        <authorList>
            <person name="Riedel T."/>
            <person name="Held B."/>
            <person name="Nolan M."/>
            <person name="Lucas S."/>
            <person name="Lapidus A."/>
            <person name="Tice H."/>
            <person name="Del Rio T.G."/>
            <person name="Cheng J.F."/>
            <person name="Han C."/>
            <person name="Tapia R."/>
            <person name="Goodwin L.A."/>
            <person name="Pitluck S."/>
            <person name="Liolios K."/>
            <person name="Mavromatis K."/>
            <person name="Pagani I."/>
            <person name="Ivanova N."/>
            <person name="Mikhailova N."/>
            <person name="Pati A."/>
            <person name="Chen A."/>
            <person name="Palaniappan K."/>
            <person name="Land M."/>
            <person name="Rohde M."/>
            <person name="Tindall B.J."/>
            <person name="Detter J.C."/>
            <person name="Goker M."/>
            <person name="Bristow J."/>
            <person name="Eisen J.A."/>
            <person name="Markowitz V."/>
            <person name="Hugenholtz P."/>
            <person name="Kyrpides N.C."/>
            <person name="Klenk H.P."/>
            <person name="Woyke T."/>
        </authorList>
    </citation>
    <scope>NUCLEOTIDE SEQUENCE [LARGE SCALE GENOMIC DNA]</scope>
    <source>
        <strain evidence="3">DSM 15749 / LMG 21470 / R-8282</strain>
    </source>
</reference>
<evidence type="ECO:0008006" key="4">
    <source>
        <dbReference type="Google" id="ProtNLM"/>
    </source>
</evidence>
<dbReference type="STRING" id="865937.Gilli_1801"/>
<dbReference type="eggNOG" id="COG2226">
    <property type="taxonomic scope" value="Bacteria"/>
</dbReference>
<dbReference type="Proteomes" id="UP000003844">
    <property type="component" value="Unassembled WGS sequence"/>
</dbReference>
<feature type="transmembrane region" description="Helical" evidence="1">
    <location>
        <begin position="330"/>
        <end position="349"/>
    </location>
</feature>
<evidence type="ECO:0000313" key="3">
    <source>
        <dbReference type="Proteomes" id="UP000003844"/>
    </source>
</evidence>
<feature type="transmembrane region" description="Helical" evidence="1">
    <location>
        <begin position="53"/>
        <end position="71"/>
    </location>
</feature>
<accession>H2BRV6</accession>
<keyword evidence="3" id="KW-1185">Reference proteome</keyword>
<evidence type="ECO:0000313" key="2">
    <source>
        <dbReference type="EMBL" id="EHQ02443.1"/>
    </source>
</evidence>
<name>H2BRV6_GILLR</name>
<feature type="transmembrane region" description="Helical" evidence="1">
    <location>
        <begin position="361"/>
        <end position="381"/>
    </location>
</feature>
<protein>
    <recommendedName>
        <fullName evidence="4">Mannosyltransferase</fullName>
    </recommendedName>
</protein>
<feature type="transmembrane region" description="Helical" evidence="1">
    <location>
        <begin position="269"/>
        <end position="291"/>
    </location>
</feature>
<feature type="transmembrane region" description="Helical" evidence="1">
    <location>
        <begin position="419"/>
        <end position="438"/>
    </location>
</feature>